<evidence type="ECO:0000313" key="3">
    <source>
        <dbReference type="Proteomes" id="UP000008827"/>
    </source>
</evidence>
<reference evidence="2" key="2">
    <citation type="submission" date="2018-02" db="UniProtKB">
        <authorList>
            <consortium name="EnsemblPlants"/>
        </authorList>
    </citation>
    <scope>IDENTIFICATION</scope>
    <source>
        <strain evidence="2">Williams 82</strain>
    </source>
</reference>
<dbReference type="EMBL" id="CM000836">
    <property type="protein sequence ID" value="KRH66604.1"/>
    <property type="molecule type" value="Genomic_DNA"/>
</dbReference>
<evidence type="ECO:0000313" key="1">
    <source>
        <dbReference type="EMBL" id="KRH66604.1"/>
    </source>
</evidence>
<protein>
    <submittedName>
        <fullName evidence="1 2">Uncharacterized protein</fullName>
    </submittedName>
</protein>
<dbReference type="EnsemblPlants" id="KRH66604">
    <property type="protein sequence ID" value="KRH66604"/>
    <property type="gene ID" value="GLYMA_03G117100"/>
</dbReference>
<name>A0A0R0KHQ3_SOYBN</name>
<sequence>MYQSESFCHELASLPTPVHENVGTLAYFSLHPGGDAAALALLTLNIFFL</sequence>
<keyword evidence="3" id="KW-1185">Reference proteome</keyword>
<dbReference type="InParanoid" id="A0A0R0KHQ3"/>
<reference evidence="1" key="3">
    <citation type="submission" date="2018-07" db="EMBL/GenBank/DDBJ databases">
        <title>WGS assembly of Glycine max.</title>
        <authorList>
            <person name="Schmutz J."/>
            <person name="Cannon S."/>
            <person name="Schlueter J."/>
            <person name="Ma J."/>
            <person name="Mitros T."/>
            <person name="Nelson W."/>
            <person name="Hyten D."/>
            <person name="Song Q."/>
            <person name="Thelen J."/>
            <person name="Cheng J."/>
            <person name="Xu D."/>
            <person name="Hellsten U."/>
            <person name="May G."/>
            <person name="Yu Y."/>
            <person name="Sakurai T."/>
            <person name="Umezawa T."/>
            <person name="Bhattacharyya M."/>
            <person name="Sandhu D."/>
            <person name="Valliyodan B."/>
            <person name="Lindquist E."/>
            <person name="Peto M."/>
            <person name="Grant D."/>
            <person name="Shu S."/>
            <person name="Goodstein D."/>
            <person name="Barry K."/>
            <person name="Futrell-Griggs M."/>
            <person name="Abernathy B."/>
            <person name="Du J."/>
            <person name="Tian Z."/>
            <person name="Zhu L."/>
            <person name="Gill N."/>
            <person name="Joshi T."/>
            <person name="Libault M."/>
            <person name="Sethuraman A."/>
            <person name="Zhang X."/>
            <person name="Shinozaki K."/>
            <person name="Nguyen H."/>
            <person name="Wing R."/>
            <person name="Cregan P."/>
            <person name="Specht J."/>
            <person name="Grimwood J."/>
            <person name="Rokhsar D."/>
            <person name="Stacey G."/>
            <person name="Shoemaker R."/>
            <person name="Jackson S."/>
        </authorList>
    </citation>
    <scope>NUCLEOTIDE SEQUENCE</scope>
    <source>
        <tissue evidence="1">Callus</tissue>
    </source>
</reference>
<reference evidence="1 2" key="1">
    <citation type="journal article" date="2010" name="Nature">
        <title>Genome sequence of the palaeopolyploid soybean.</title>
        <authorList>
            <person name="Schmutz J."/>
            <person name="Cannon S.B."/>
            <person name="Schlueter J."/>
            <person name="Ma J."/>
            <person name="Mitros T."/>
            <person name="Nelson W."/>
            <person name="Hyten D.L."/>
            <person name="Song Q."/>
            <person name="Thelen J.J."/>
            <person name="Cheng J."/>
            <person name="Xu D."/>
            <person name="Hellsten U."/>
            <person name="May G.D."/>
            <person name="Yu Y."/>
            <person name="Sakurai T."/>
            <person name="Umezawa T."/>
            <person name="Bhattacharyya M.K."/>
            <person name="Sandhu D."/>
            <person name="Valliyodan B."/>
            <person name="Lindquist E."/>
            <person name="Peto M."/>
            <person name="Grant D."/>
            <person name="Shu S."/>
            <person name="Goodstein D."/>
            <person name="Barry K."/>
            <person name="Futrell-Griggs M."/>
            <person name="Abernathy B."/>
            <person name="Du J."/>
            <person name="Tian Z."/>
            <person name="Zhu L."/>
            <person name="Gill N."/>
            <person name="Joshi T."/>
            <person name="Libault M."/>
            <person name="Sethuraman A."/>
            <person name="Zhang X.-C."/>
            <person name="Shinozaki K."/>
            <person name="Nguyen H.T."/>
            <person name="Wing R.A."/>
            <person name="Cregan P."/>
            <person name="Specht J."/>
            <person name="Grimwood J."/>
            <person name="Rokhsar D."/>
            <person name="Stacey G."/>
            <person name="Shoemaker R.C."/>
            <person name="Jackson S.A."/>
        </authorList>
    </citation>
    <scope>NUCLEOTIDE SEQUENCE [LARGE SCALE GENOMIC DNA]</scope>
    <source>
        <strain evidence="2">cv. Williams 82</strain>
        <tissue evidence="1">Callus</tissue>
    </source>
</reference>
<dbReference type="Gramene" id="KRH66604">
    <property type="protein sequence ID" value="KRH66604"/>
    <property type="gene ID" value="GLYMA_03G117100"/>
</dbReference>
<dbReference type="Proteomes" id="UP000008827">
    <property type="component" value="Chromosome 3"/>
</dbReference>
<gene>
    <name evidence="1" type="ORF">GLYMA_03G117100</name>
</gene>
<proteinExistence type="predicted"/>
<dbReference type="AlphaFoldDB" id="A0A0R0KHQ3"/>
<evidence type="ECO:0000313" key="2">
    <source>
        <dbReference type="EnsemblPlants" id="KRH66604"/>
    </source>
</evidence>
<accession>A0A0R0KHQ3</accession>
<organism evidence="1">
    <name type="scientific">Glycine max</name>
    <name type="common">Soybean</name>
    <name type="synonym">Glycine hispida</name>
    <dbReference type="NCBI Taxonomy" id="3847"/>
    <lineage>
        <taxon>Eukaryota</taxon>
        <taxon>Viridiplantae</taxon>
        <taxon>Streptophyta</taxon>
        <taxon>Embryophyta</taxon>
        <taxon>Tracheophyta</taxon>
        <taxon>Spermatophyta</taxon>
        <taxon>Magnoliopsida</taxon>
        <taxon>eudicotyledons</taxon>
        <taxon>Gunneridae</taxon>
        <taxon>Pentapetalae</taxon>
        <taxon>rosids</taxon>
        <taxon>fabids</taxon>
        <taxon>Fabales</taxon>
        <taxon>Fabaceae</taxon>
        <taxon>Papilionoideae</taxon>
        <taxon>50 kb inversion clade</taxon>
        <taxon>NPAAA clade</taxon>
        <taxon>indigoferoid/millettioid clade</taxon>
        <taxon>Phaseoleae</taxon>
        <taxon>Glycine</taxon>
        <taxon>Glycine subgen. Soja</taxon>
    </lineage>
</organism>